<protein>
    <submittedName>
        <fullName evidence="2">Uncharacterized protein</fullName>
    </submittedName>
</protein>
<proteinExistence type="predicted"/>
<dbReference type="AlphaFoldDB" id="A0A7Z0ETX8"/>
<dbReference type="RefSeq" id="WP_179828950.1">
    <property type="nucleotide sequence ID" value="NZ_JACCFS010000001.1"/>
</dbReference>
<dbReference type="EMBL" id="JACCFS010000001">
    <property type="protein sequence ID" value="NYJ37872.1"/>
    <property type="molecule type" value="Genomic_DNA"/>
</dbReference>
<keyword evidence="3" id="KW-1185">Reference proteome</keyword>
<evidence type="ECO:0000313" key="3">
    <source>
        <dbReference type="Proteomes" id="UP000572051"/>
    </source>
</evidence>
<sequence>MRSPDEPTHLVTLAQWARQHGLSESYALRQLPYQAENFPRPESTRTLIRYQHPEPVDLPGHDPRAEVTLGRFATLIGVNRSTVSQYKRKTPDALPDTIEGYRPDRLPPHTRAKFYLEDLLTWWNNRPGSVAGYRSPTGGTASPRRAPTTDPA</sequence>
<reference evidence="2 3" key="1">
    <citation type="submission" date="2020-07" db="EMBL/GenBank/DDBJ databases">
        <title>Sequencing the genomes of 1000 actinobacteria strains.</title>
        <authorList>
            <person name="Klenk H.-P."/>
        </authorList>
    </citation>
    <scope>NUCLEOTIDE SEQUENCE [LARGE SCALE GENOMIC DNA]</scope>
    <source>
        <strain evidence="2 3">DSM 44442</strain>
    </source>
</reference>
<name>A0A7Z0ETX8_9ACTN</name>
<accession>A0A7Z0ETX8</accession>
<feature type="region of interest" description="Disordered" evidence="1">
    <location>
        <begin position="130"/>
        <end position="152"/>
    </location>
</feature>
<comment type="caution">
    <text evidence="2">The sequence shown here is derived from an EMBL/GenBank/DDBJ whole genome shotgun (WGS) entry which is preliminary data.</text>
</comment>
<evidence type="ECO:0000313" key="2">
    <source>
        <dbReference type="EMBL" id="NYJ37872.1"/>
    </source>
</evidence>
<organism evidence="2 3">
    <name type="scientific">Nocardiopsis aegyptia</name>
    <dbReference type="NCBI Taxonomy" id="220378"/>
    <lineage>
        <taxon>Bacteria</taxon>
        <taxon>Bacillati</taxon>
        <taxon>Actinomycetota</taxon>
        <taxon>Actinomycetes</taxon>
        <taxon>Streptosporangiales</taxon>
        <taxon>Nocardiopsidaceae</taxon>
        <taxon>Nocardiopsis</taxon>
    </lineage>
</organism>
<dbReference type="Proteomes" id="UP000572051">
    <property type="component" value="Unassembled WGS sequence"/>
</dbReference>
<gene>
    <name evidence="2" type="ORF">HNR10_005753</name>
</gene>
<evidence type="ECO:0000256" key="1">
    <source>
        <dbReference type="SAM" id="MobiDB-lite"/>
    </source>
</evidence>